<dbReference type="Proteomes" id="UP000003741">
    <property type="component" value="Unassembled WGS sequence"/>
</dbReference>
<keyword evidence="10" id="KW-0902">Two-component regulatory system</keyword>
<feature type="transmembrane region" description="Helical" evidence="13">
    <location>
        <begin position="279"/>
        <end position="297"/>
    </location>
</feature>
<dbReference type="GO" id="GO:0000155">
    <property type="term" value="F:phosphorelay sensor kinase activity"/>
    <property type="evidence" value="ECO:0007669"/>
    <property type="project" value="InterPro"/>
</dbReference>
<gene>
    <name evidence="16" type="ORF">HMPREF1062_00137</name>
</gene>
<comment type="caution">
    <text evidence="16">The sequence shown here is derived from an EMBL/GenBank/DDBJ whole genome shotgun (WGS) entry which is preliminary data.</text>
</comment>
<dbReference type="InterPro" id="IPR011006">
    <property type="entry name" value="CheY-like_superfamily"/>
</dbReference>
<evidence type="ECO:0000256" key="2">
    <source>
        <dbReference type="ARBA" id="ARBA00004236"/>
    </source>
</evidence>
<evidence type="ECO:0000256" key="11">
    <source>
        <dbReference type="ARBA" id="ARBA00023136"/>
    </source>
</evidence>
<dbReference type="FunFam" id="3.30.565.10:FF:000023">
    <property type="entry name" value="PAS domain-containing sensor histidine kinase"/>
    <property type="match status" value="1"/>
</dbReference>
<dbReference type="SUPFAM" id="SSF55874">
    <property type="entry name" value="ATPase domain of HSP90 chaperone/DNA topoisomerase II/histidine kinase"/>
    <property type="match status" value="1"/>
</dbReference>
<keyword evidence="7" id="KW-0547">Nucleotide-binding</keyword>
<dbReference type="EMBL" id="AGXG01000001">
    <property type="protein sequence ID" value="EIY40294.1"/>
    <property type="molecule type" value="Genomic_DNA"/>
</dbReference>
<keyword evidence="11 13" id="KW-0472">Membrane</keyword>
<dbReference type="PROSITE" id="PS50109">
    <property type="entry name" value="HIS_KIN"/>
    <property type="match status" value="1"/>
</dbReference>
<protein>
    <recommendedName>
        <fullName evidence="3">histidine kinase</fullName>
        <ecNumber evidence="3">2.7.13.3</ecNumber>
    </recommendedName>
</protein>
<evidence type="ECO:0000256" key="9">
    <source>
        <dbReference type="ARBA" id="ARBA00022840"/>
    </source>
</evidence>
<dbReference type="SUPFAM" id="SSF52172">
    <property type="entry name" value="CheY-like"/>
    <property type="match status" value="1"/>
</dbReference>
<evidence type="ECO:0000313" key="16">
    <source>
        <dbReference type="EMBL" id="EIY40294.1"/>
    </source>
</evidence>
<evidence type="ECO:0000256" key="7">
    <source>
        <dbReference type="ARBA" id="ARBA00022741"/>
    </source>
</evidence>
<evidence type="ECO:0000259" key="14">
    <source>
        <dbReference type="PROSITE" id="PS50109"/>
    </source>
</evidence>
<dbReference type="PANTHER" id="PTHR43047">
    <property type="entry name" value="TWO-COMPONENT HISTIDINE PROTEIN KINASE"/>
    <property type="match status" value="1"/>
</dbReference>
<keyword evidence="13" id="KW-1133">Transmembrane helix</keyword>
<keyword evidence="8" id="KW-0418">Kinase</keyword>
<dbReference type="SMART" id="SM00387">
    <property type="entry name" value="HATPase_c"/>
    <property type="match status" value="1"/>
</dbReference>
<dbReference type="GO" id="GO:0005524">
    <property type="term" value="F:ATP binding"/>
    <property type="evidence" value="ECO:0007669"/>
    <property type="project" value="UniProtKB-KW"/>
</dbReference>
<keyword evidence="9" id="KW-0067">ATP-binding</keyword>
<dbReference type="RefSeq" id="WP_007215210.1">
    <property type="nucleotide sequence ID" value="NZ_JH724085.1"/>
</dbReference>
<evidence type="ECO:0000256" key="3">
    <source>
        <dbReference type="ARBA" id="ARBA00012438"/>
    </source>
</evidence>
<dbReference type="OrthoDB" id="1046984at2"/>
<feature type="modified residue" description="4-aspartylphosphate" evidence="12">
    <location>
        <position position="616"/>
    </location>
</feature>
<dbReference type="PROSITE" id="PS50110">
    <property type="entry name" value="RESPONSE_REGULATORY"/>
    <property type="match status" value="1"/>
</dbReference>
<dbReference type="InterPro" id="IPR005467">
    <property type="entry name" value="His_kinase_dom"/>
</dbReference>
<comment type="subcellular location">
    <subcellularLocation>
        <location evidence="2">Cell membrane</location>
    </subcellularLocation>
</comment>
<dbReference type="SMART" id="SM00448">
    <property type="entry name" value="REC"/>
    <property type="match status" value="1"/>
</dbReference>
<dbReference type="SUPFAM" id="SSF47384">
    <property type="entry name" value="Homodimeric domain of signal transducing histidine kinase"/>
    <property type="match status" value="1"/>
</dbReference>
<dbReference type="Pfam" id="PF02518">
    <property type="entry name" value="HATPase_c"/>
    <property type="match status" value="1"/>
</dbReference>
<dbReference type="GO" id="GO:0009927">
    <property type="term" value="F:histidine phosphotransfer kinase activity"/>
    <property type="evidence" value="ECO:0007669"/>
    <property type="project" value="TreeGrafter"/>
</dbReference>
<evidence type="ECO:0000259" key="15">
    <source>
        <dbReference type="PROSITE" id="PS50110"/>
    </source>
</evidence>
<evidence type="ECO:0000256" key="8">
    <source>
        <dbReference type="ARBA" id="ARBA00022777"/>
    </source>
</evidence>
<evidence type="ECO:0000313" key="17">
    <source>
        <dbReference type="Proteomes" id="UP000003741"/>
    </source>
</evidence>
<dbReference type="InterPro" id="IPR003594">
    <property type="entry name" value="HATPase_dom"/>
</dbReference>
<dbReference type="InterPro" id="IPR001789">
    <property type="entry name" value="Sig_transdc_resp-reg_receiver"/>
</dbReference>
<reference evidence="16 17" key="1">
    <citation type="submission" date="2012-02" db="EMBL/GenBank/DDBJ databases">
        <title>The Genome Sequence of Bacteroides cellulosilyticus CL02T12C19.</title>
        <authorList>
            <consortium name="The Broad Institute Genome Sequencing Platform"/>
            <person name="Earl A."/>
            <person name="Ward D."/>
            <person name="Feldgarden M."/>
            <person name="Gevers D."/>
            <person name="Zitomersky N.L."/>
            <person name="Coyne M.J."/>
            <person name="Comstock L.E."/>
            <person name="Young S.K."/>
            <person name="Zeng Q."/>
            <person name="Gargeya S."/>
            <person name="Fitzgerald M."/>
            <person name="Haas B."/>
            <person name="Abouelleil A."/>
            <person name="Alvarado L."/>
            <person name="Arachchi H.M."/>
            <person name="Berlin A."/>
            <person name="Chapman S.B."/>
            <person name="Gearin G."/>
            <person name="Goldberg J."/>
            <person name="Griggs A."/>
            <person name="Gujja S."/>
            <person name="Hansen M."/>
            <person name="Heiman D."/>
            <person name="Howarth C."/>
            <person name="Larimer J."/>
            <person name="Lui A."/>
            <person name="MacDonald P.J.P."/>
            <person name="McCowen C."/>
            <person name="Montmayeur A."/>
            <person name="Murphy C."/>
            <person name="Neiman D."/>
            <person name="Pearson M."/>
            <person name="Priest M."/>
            <person name="Roberts A."/>
            <person name="Saif S."/>
            <person name="Shea T."/>
            <person name="Sisk P."/>
            <person name="Stolte C."/>
            <person name="Sykes S."/>
            <person name="Wortman J."/>
            <person name="Nusbaum C."/>
            <person name="Birren B."/>
        </authorList>
    </citation>
    <scope>NUCLEOTIDE SEQUENCE [LARGE SCALE GENOMIC DNA]</scope>
    <source>
        <strain evidence="16 17">CL02T12C19</strain>
    </source>
</reference>
<accession>I9G209</accession>
<evidence type="ECO:0000256" key="12">
    <source>
        <dbReference type="PROSITE-ProRule" id="PRU00169"/>
    </source>
</evidence>
<dbReference type="PATRIC" id="fig|997874.3.peg.145"/>
<keyword evidence="4" id="KW-1003">Cell membrane</keyword>
<dbReference type="Gene3D" id="1.10.287.130">
    <property type="match status" value="1"/>
</dbReference>
<name>I9G209_9BACE</name>
<dbReference type="InterPro" id="IPR004358">
    <property type="entry name" value="Sig_transdc_His_kin-like_C"/>
</dbReference>
<sequence length="801" mass="90615">MSTSSLRSLKLKLLTGYLLLVMLFGVVLTLLVYERRKVEQTTRRTEELVEQRAETERILLDLLDLAFQGEQSVGWETSDMEAYRSKSDSVGIALDNLRLHLGDSVQSGRVERISCLLDQKEEHLFAVMKDIRALREHNRLVQERIPSVIRQTARQSAVLSTQLQENIEEERRKTGGVKGVFRNKKRAREETDRKNDTLLRHVQNSQTGSLRALADEVARNHEENTTRLVAHVDSLTRRNAILNRQLGRLVSEFGDADRRIREEALAQELFGHKRAFQTVSLLSIVALLCAVLFYILLHRDIRARQHTRLRLEKSYRRNAELLAVRKKMMMTVSHDLRLPLSAICGYADLLPDARRKEFRLRYCAAIKESSERMLTLLNTLLDYYRLDAGKEQPDVTPFRVKRLTDTLAAEYAQQAAAKGLEFHAAYEGDDVVTLGDRNRILQIIGNLLSNAVKFTVRGSISLHVAYRPEELTVEVADTGAGLTDEQQRRIFRPFERLDQADMPEGFGLGLSIALALVELLHGKIRVRSVPAEGSSFSVTLPLPLYTEEKTQQPDNEVPDIILPPDLRVAIVDNDPVLLAMTVEMLSRHEVYADGCRNARELLERIRTVDYDLVVTDIVMSDVTGFELLELLRTSNIADAQDVPVLAMTARAECDTEEFTKAGFAGCIHKPFSRDELFAAVGSCIDTRRQQGDISPDFSVLLNGERNDAEMLCLLAQETETNMTAFSKALHNNNKPTLVALTHHLLSLWELLRIETPLKAFRQLLSDEETTEEAIRAAGERILAAGKRLAEQAADRAKEVRV</sequence>
<dbReference type="Pfam" id="PF00072">
    <property type="entry name" value="Response_reg"/>
    <property type="match status" value="1"/>
</dbReference>
<dbReference type="Pfam" id="PF00512">
    <property type="entry name" value="HisKA"/>
    <property type="match status" value="1"/>
</dbReference>
<evidence type="ECO:0000256" key="6">
    <source>
        <dbReference type="ARBA" id="ARBA00022679"/>
    </source>
</evidence>
<proteinExistence type="predicted"/>
<keyword evidence="5 12" id="KW-0597">Phosphoprotein</keyword>
<dbReference type="Gene3D" id="3.30.565.10">
    <property type="entry name" value="Histidine kinase-like ATPase, C-terminal domain"/>
    <property type="match status" value="1"/>
</dbReference>
<feature type="transmembrane region" description="Helical" evidence="13">
    <location>
        <begin position="14"/>
        <end position="33"/>
    </location>
</feature>
<evidence type="ECO:0000256" key="13">
    <source>
        <dbReference type="SAM" id="Phobius"/>
    </source>
</evidence>
<evidence type="ECO:0000256" key="5">
    <source>
        <dbReference type="ARBA" id="ARBA00022553"/>
    </source>
</evidence>
<dbReference type="PANTHER" id="PTHR43047:SF72">
    <property type="entry name" value="OSMOSENSING HISTIDINE PROTEIN KINASE SLN1"/>
    <property type="match status" value="1"/>
</dbReference>
<organism evidence="16 17">
    <name type="scientific">Bacteroides cellulosilyticus CL02T12C19</name>
    <dbReference type="NCBI Taxonomy" id="997874"/>
    <lineage>
        <taxon>Bacteria</taxon>
        <taxon>Pseudomonadati</taxon>
        <taxon>Bacteroidota</taxon>
        <taxon>Bacteroidia</taxon>
        <taxon>Bacteroidales</taxon>
        <taxon>Bacteroidaceae</taxon>
        <taxon>Bacteroides</taxon>
    </lineage>
</organism>
<dbReference type="PRINTS" id="PR00344">
    <property type="entry name" value="BCTRLSENSOR"/>
</dbReference>
<keyword evidence="17" id="KW-1185">Reference proteome</keyword>
<dbReference type="AlphaFoldDB" id="I9G209"/>
<keyword evidence="13" id="KW-0812">Transmembrane</keyword>
<keyword evidence="6" id="KW-0808">Transferase</keyword>
<dbReference type="HOGENOM" id="CLU_000445_114_50_10"/>
<dbReference type="Gene3D" id="3.40.50.2300">
    <property type="match status" value="1"/>
</dbReference>
<evidence type="ECO:0000256" key="4">
    <source>
        <dbReference type="ARBA" id="ARBA00022475"/>
    </source>
</evidence>
<dbReference type="GO" id="GO:0005886">
    <property type="term" value="C:plasma membrane"/>
    <property type="evidence" value="ECO:0007669"/>
    <property type="project" value="UniProtKB-SubCell"/>
</dbReference>
<dbReference type="InterPro" id="IPR036097">
    <property type="entry name" value="HisK_dim/P_sf"/>
</dbReference>
<dbReference type="InterPro" id="IPR036890">
    <property type="entry name" value="HATPase_C_sf"/>
</dbReference>
<dbReference type="CDD" id="cd00082">
    <property type="entry name" value="HisKA"/>
    <property type="match status" value="1"/>
</dbReference>
<evidence type="ECO:0000256" key="10">
    <source>
        <dbReference type="ARBA" id="ARBA00023012"/>
    </source>
</evidence>
<dbReference type="EC" id="2.7.13.3" evidence="3"/>
<dbReference type="SMART" id="SM00388">
    <property type="entry name" value="HisKA"/>
    <property type="match status" value="1"/>
</dbReference>
<dbReference type="InterPro" id="IPR003661">
    <property type="entry name" value="HisK_dim/P_dom"/>
</dbReference>
<evidence type="ECO:0000256" key="1">
    <source>
        <dbReference type="ARBA" id="ARBA00000085"/>
    </source>
</evidence>
<feature type="domain" description="Histidine kinase" evidence="14">
    <location>
        <begin position="331"/>
        <end position="544"/>
    </location>
</feature>
<comment type="catalytic activity">
    <reaction evidence="1">
        <text>ATP + protein L-histidine = ADP + protein N-phospho-L-histidine.</text>
        <dbReference type="EC" id="2.7.13.3"/>
    </reaction>
</comment>
<feature type="domain" description="Response regulatory" evidence="15">
    <location>
        <begin position="567"/>
        <end position="684"/>
    </location>
</feature>